<dbReference type="EMBL" id="MDYQ01000305">
    <property type="protein sequence ID" value="PRP76716.1"/>
    <property type="molecule type" value="Genomic_DNA"/>
</dbReference>
<dbReference type="InterPro" id="IPR038506">
    <property type="entry name" value="GLE1-like_sf"/>
</dbReference>
<comment type="subcellular location">
    <subcellularLocation>
        <location evidence="1">Nucleus</location>
        <location evidence="1">Nuclear pore complex</location>
    </subcellularLocation>
</comment>
<reference evidence="13 14" key="1">
    <citation type="journal article" date="2018" name="Genome Biol. Evol.">
        <title>Multiple Roots of Fruiting Body Formation in Amoebozoa.</title>
        <authorList>
            <person name="Hillmann F."/>
            <person name="Forbes G."/>
            <person name="Novohradska S."/>
            <person name="Ferling I."/>
            <person name="Riege K."/>
            <person name="Groth M."/>
            <person name="Westermann M."/>
            <person name="Marz M."/>
            <person name="Spaller T."/>
            <person name="Winckler T."/>
            <person name="Schaap P."/>
            <person name="Glockner G."/>
        </authorList>
    </citation>
    <scope>NUCLEOTIDE SEQUENCE [LARGE SCALE GENOMIC DNA]</scope>
    <source>
        <strain evidence="13 14">Jena</strain>
    </source>
</reference>
<evidence type="ECO:0000256" key="11">
    <source>
        <dbReference type="SAM" id="Coils"/>
    </source>
</evidence>
<evidence type="ECO:0000256" key="12">
    <source>
        <dbReference type="SAM" id="MobiDB-lite"/>
    </source>
</evidence>
<dbReference type="GO" id="GO:0000822">
    <property type="term" value="F:inositol hexakisphosphate binding"/>
    <property type="evidence" value="ECO:0007669"/>
    <property type="project" value="TreeGrafter"/>
</dbReference>
<accession>A0A2P6MYH0</accession>
<evidence type="ECO:0000256" key="2">
    <source>
        <dbReference type="ARBA" id="ARBA00011056"/>
    </source>
</evidence>
<evidence type="ECO:0000256" key="7">
    <source>
        <dbReference type="ARBA" id="ARBA00023132"/>
    </source>
</evidence>
<evidence type="ECO:0000256" key="3">
    <source>
        <dbReference type="ARBA" id="ARBA00022448"/>
    </source>
</evidence>
<feature type="region of interest" description="Disordered" evidence="12">
    <location>
        <begin position="1"/>
        <end position="67"/>
    </location>
</feature>
<proteinExistence type="inferred from homology"/>
<dbReference type="GO" id="GO:0031369">
    <property type="term" value="F:translation initiation factor binding"/>
    <property type="evidence" value="ECO:0007669"/>
    <property type="project" value="TreeGrafter"/>
</dbReference>
<dbReference type="STRING" id="1890364.A0A2P6MYH0"/>
<evidence type="ECO:0000256" key="8">
    <source>
        <dbReference type="ARBA" id="ARBA00023242"/>
    </source>
</evidence>
<evidence type="ECO:0000313" key="14">
    <source>
        <dbReference type="Proteomes" id="UP000241769"/>
    </source>
</evidence>
<evidence type="ECO:0000313" key="13">
    <source>
        <dbReference type="EMBL" id="PRP76716.1"/>
    </source>
</evidence>
<dbReference type="GO" id="GO:0005737">
    <property type="term" value="C:cytoplasm"/>
    <property type="evidence" value="ECO:0007669"/>
    <property type="project" value="TreeGrafter"/>
</dbReference>
<evidence type="ECO:0000256" key="5">
    <source>
        <dbReference type="ARBA" id="ARBA00022927"/>
    </source>
</evidence>
<keyword evidence="7" id="KW-0906">Nuclear pore complex</keyword>
<feature type="compositionally biased region" description="Basic and acidic residues" evidence="12">
    <location>
        <begin position="170"/>
        <end position="209"/>
    </location>
</feature>
<dbReference type="AlphaFoldDB" id="A0A2P6MYH0"/>
<sequence>MNRYSPFRTPYRGWASPEGETITLSTPDPSVLASPFRVVDTDSPARTPASTRSNVFTAPNSDSDDDEIDTYGSFLDQSRLAEMNRDREGVAITDRATTELAQREQEREEKAGRLSRAVEDRITRLMEDVRLDIMNDQRIYLDAFRPEPRKEETGKIDREFHANFQRRLRDMEREEERKSEEKKREEERVNNEKKKAEEEKKKEEGKKEATPIATPKTPVTAQPAPVKKTTPPPAMNSPSTTPKSTDDPERLLQLYHTTREAAVAAALSNPDLKKTFFPKINMPISQISNTLEQVKQKAAQLETVLQGAKTRAATIYCQDLICTKILEQANFQISSHIQSCFGFAAVVSILCSKFSELSELFSAYCYASCPYTIPRYPVLTDPASYDAAGYKRLGTSAESPYETEETYLKRMRGHLALFSAVLQTELPNVRSIFGIDLAWKWIARILNAPIHPHTAEILGTFLNVTGYKMGKSYGKQFHKIALYISEVMMPNITDGPAKVRLQTLVDKQIKNGKIAPLDGFNLH</sequence>
<keyword evidence="6" id="KW-0811">Translocation</keyword>
<gene>
    <name evidence="13" type="ORF">PROFUN_14812</name>
</gene>
<evidence type="ECO:0000256" key="4">
    <source>
        <dbReference type="ARBA" id="ARBA00022816"/>
    </source>
</evidence>
<dbReference type="PANTHER" id="PTHR12960">
    <property type="entry name" value="GLE-1-RELATED"/>
    <property type="match status" value="1"/>
</dbReference>
<organism evidence="13 14">
    <name type="scientific">Planoprotostelium fungivorum</name>
    <dbReference type="NCBI Taxonomy" id="1890364"/>
    <lineage>
        <taxon>Eukaryota</taxon>
        <taxon>Amoebozoa</taxon>
        <taxon>Evosea</taxon>
        <taxon>Variosea</taxon>
        <taxon>Cavosteliida</taxon>
        <taxon>Cavosteliaceae</taxon>
        <taxon>Planoprotostelium</taxon>
    </lineage>
</organism>
<name>A0A2P6MYH0_9EUKA</name>
<keyword evidence="3" id="KW-0813">Transport</keyword>
<feature type="compositionally biased region" description="Low complexity" evidence="12">
    <location>
        <begin position="220"/>
        <end position="229"/>
    </location>
</feature>
<feature type="region of interest" description="Disordered" evidence="12">
    <location>
        <begin position="170"/>
        <end position="247"/>
    </location>
</feature>
<feature type="coiled-coil region" evidence="11">
    <location>
        <begin position="284"/>
        <end position="311"/>
    </location>
</feature>
<dbReference type="InterPro" id="IPR012476">
    <property type="entry name" value="GLE1"/>
</dbReference>
<keyword evidence="11" id="KW-0175">Coiled coil</keyword>
<dbReference type="PANTHER" id="PTHR12960:SF0">
    <property type="entry name" value="MRNA EXPORT FACTOR GLE1"/>
    <property type="match status" value="1"/>
</dbReference>
<keyword evidence="14" id="KW-1185">Reference proteome</keyword>
<keyword evidence="5" id="KW-0653">Protein transport</keyword>
<dbReference type="Pfam" id="PF07817">
    <property type="entry name" value="GLE1"/>
    <property type="match status" value="1"/>
</dbReference>
<evidence type="ECO:0000256" key="6">
    <source>
        <dbReference type="ARBA" id="ARBA00023010"/>
    </source>
</evidence>
<dbReference type="GO" id="GO:0005543">
    <property type="term" value="F:phospholipid binding"/>
    <property type="evidence" value="ECO:0007669"/>
    <property type="project" value="TreeGrafter"/>
</dbReference>
<dbReference type="InParanoid" id="A0A2P6MYH0"/>
<evidence type="ECO:0000256" key="10">
    <source>
        <dbReference type="ARBA" id="ARBA00029983"/>
    </source>
</evidence>
<dbReference type="OrthoDB" id="420884at2759"/>
<dbReference type="Gene3D" id="1.25.40.510">
    <property type="entry name" value="GLE1-like"/>
    <property type="match status" value="1"/>
</dbReference>
<dbReference type="Proteomes" id="UP000241769">
    <property type="component" value="Unassembled WGS sequence"/>
</dbReference>
<dbReference type="GO" id="GO:0015031">
    <property type="term" value="P:protein transport"/>
    <property type="evidence" value="ECO:0007669"/>
    <property type="project" value="UniProtKB-KW"/>
</dbReference>
<protein>
    <recommendedName>
        <fullName evidence="9">mRNA export factor GLE1</fullName>
    </recommendedName>
    <alternativeName>
        <fullName evidence="10">Nucleoporin GLE1</fullName>
    </alternativeName>
</protein>
<dbReference type="GO" id="GO:0016973">
    <property type="term" value="P:poly(A)+ mRNA export from nucleus"/>
    <property type="evidence" value="ECO:0007669"/>
    <property type="project" value="InterPro"/>
</dbReference>
<feature type="compositionally biased region" description="Polar residues" evidence="12">
    <location>
        <begin position="48"/>
        <end position="61"/>
    </location>
</feature>
<evidence type="ECO:0000256" key="9">
    <source>
        <dbReference type="ARBA" id="ARBA00026227"/>
    </source>
</evidence>
<keyword evidence="4" id="KW-0509">mRNA transport</keyword>
<evidence type="ECO:0000256" key="1">
    <source>
        <dbReference type="ARBA" id="ARBA00004567"/>
    </source>
</evidence>
<keyword evidence="8" id="KW-0539">Nucleus</keyword>
<comment type="caution">
    <text evidence="13">The sequence shown here is derived from an EMBL/GenBank/DDBJ whole genome shotgun (WGS) entry which is preliminary data.</text>
</comment>
<comment type="similarity">
    <text evidence="2">Belongs to the GLE1 family.</text>
</comment>
<dbReference type="GO" id="GO:0044614">
    <property type="term" value="C:nuclear pore cytoplasmic filaments"/>
    <property type="evidence" value="ECO:0007669"/>
    <property type="project" value="TreeGrafter"/>
</dbReference>